<keyword evidence="16" id="KW-1185">Reference proteome</keyword>
<evidence type="ECO:0000256" key="2">
    <source>
        <dbReference type="ARBA" id="ARBA00022527"/>
    </source>
</evidence>
<dbReference type="GO" id="GO:0005524">
    <property type="term" value="F:ATP binding"/>
    <property type="evidence" value="ECO:0007669"/>
    <property type="project" value="UniProtKB-UniRule"/>
</dbReference>
<evidence type="ECO:0000256" key="6">
    <source>
        <dbReference type="ARBA" id="ARBA00022741"/>
    </source>
</evidence>
<accession>A0A811RA36</accession>
<dbReference type="PROSITE" id="PS01187">
    <property type="entry name" value="EGF_CA"/>
    <property type="match status" value="1"/>
</dbReference>
<dbReference type="PROSITE" id="PS50011">
    <property type="entry name" value="PROTEIN_KINASE_DOM"/>
    <property type="match status" value="1"/>
</dbReference>
<dbReference type="InterPro" id="IPR025287">
    <property type="entry name" value="WAK_GUB"/>
</dbReference>
<dbReference type="FunFam" id="3.30.200.20:FF:000708">
    <property type="entry name" value="Protein kinase superfamily protein"/>
    <property type="match status" value="1"/>
</dbReference>
<sequence length="786" mass="87573">MRETMVPVLLMLCIFFPAMVMPDGASSRPSVSLPGCPDKCGDISIPYPFGIGEQCAATSLNSYFIVTCNDTFNPPRPTVGDHSAVVEVTDILLERGEMRVLGPINHICFTSNTTSTQLGGGYDVHRTPFLPSPSRNHFMVIGCNTLGLIGGNKDAKSQYLAGCYSYCEGINSTSDGAPCAGMGCCEATIPANLNSFEVAFGMNQSKVWSFNPCFYAMIAETGWYSFRQQDLIGHLGFIDARAKRGAPVIADWAIRNSSCPEEGKEPPSGYACISANSYCMNANNGPGHLCQCSKGYEGNPYILNGCQDIDECKLRKQDVRYKKLYPCENGRCRNTQGGYICKCRIGTRSDGTNSGCRPVLSKAEQVVIGLSASAVLVISLTCLLVMKLQQSKHRKEKDEYFKQNGGLRLYDEMRSRQVDTVLILSENEIKKATDNFSEDNVLGCGGHGMVYRGTLDDNKEVAIKKSKLKDDDSREEFVNEIIILSQINHRNIVRPLGCCLEVDVPMLVYKYISNGTLFEFLHVNESRSPIPLDLRLKIATQSAEALAYIHSSTSRTILHGDVKSLNILLDEEYNAKVSDFGASALKSMDKNDFIMLIQGTLGYIDPESFVSHRLSDKSDVYNFGVVLLELMTRKKVVYIDTSNEKRALSHTFIQMFHQNELWDILDSEIAHDEIMIVLQKLACQVRLRRRGKAGRKGEQKRRRCVRARRMYGKVAGRGNWVRGWMFMERLRQVPPPPACRSLLPADDSSRPSSRRCPPAGRPVQSRADGTAHERTVFRRLHTAHHE</sequence>
<dbReference type="InterPro" id="IPR000719">
    <property type="entry name" value="Prot_kinase_dom"/>
</dbReference>
<dbReference type="EMBL" id="CAJGYO010000014">
    <property type="protein sequence ID" value="CAD6266891.1"/>
    <property type="molecule type" value="Genomic_DNA"/>
</dbReference>
<dbReference type="SUPFAM" id="SSF57184">
    <property type="entry name" value="Growth factor receptor domain"/>
    <property type="match status" value="1"/>
</dbReference>
<dbReference type="GO" id="GO:0004674">
    <property type="term" value="F:protein serine/threonine kinase activity"/>
    <property type="evidence" value="ECO:0007669"/>
    <property type="project" value="UniProtKB-KW"/>
</dbReference>
<evidence type="ECO:0000256" key="9">
    <source>
        <dbReference type="ARBA" id="ARBA00023157"/>
    </source>
</evidence>
<dbReference type="GO" id="GO:0030247">
    <property type="term" value="F:polysaccharide binding"/>
    <property type="evidence" value="ECO:0007669"/>
    <property type="project" value="InterPro"/>
</dbReference>
<dbReference type="InterPro" id="IPR017441">
    <property type="entry name" value="Protein_kinase_ATP_BS"/>
</dbReference>
<dbReference type="SMART" id="SM00181">
    <property type="entry name" value="EGF"/>
    <property type="match status" value="2"/>
</dbReference>
<gene>
    <name evidence="15" type="ORF">NCGR_LOCUS50196</name>
</gene>
<keyword evidence="3" id="KW-0245">EGF-like domain</keyword>
<dbReference type="InterPro" id="IPR001881">
    <property type="entry name" value="EGF-like_Ca-bd_dom"/>
</dbReference>
<dbReference type="GO" id="GO:0005886">
    <property type="term" value="C:plasma membrane"/>
    <property type="evidence" value="ECO:0007669"/>
    <property type="project" value="TreeGrafter"/>
</dbReference>
<dbReference type="Proteomes" id="UP000604825">
    <property type="component" value="Unassembled WGS sequence"/>
</dbReference>
<evidence type="ECO:0000256" key="11">
    <source>
        <dbReference type="PROSITE-ProRule" id="PRU10141"/>
    </source>
</evidence>
<dbReference type="PROSITE" id="PS00108">
    <property type="entry name" value="PROTEIN_KINASE_ST"/>
    <property type="match status" value="1"/>
</dbReference>
<dbReference type="FunFam" id="2.10.25.10:FF:000704">
    <property type="entry name" value="Os12g0614800 protein"/>
    <property type="match status" value="1"/>
</dbReference>
<evidence type="ECO:0000256" key="7">
    <source>
        <dbReference type="ARBA" id="ARBA00022777"/>
    </source>
</evidence>
<evidence type="ECO:0000256" key="4">
    <source>
        <dbReference type="ARBA" id="ARBA00022679"/>
    </source>
</evidence>
<dbReference type="FunFam" id="1.10.510.10:FF:000084">
    <property type="entry name" value="Wall-associated receptor kinase 2"/>
    <property type="match status" value="1"/>
</dbReference>
<dbReference type="CDD" id="cd00054">
    <property type="entry name" value="EGF_CA"/>
    <property type="match status" value="1"/>
</dbReference>
<dbReference type="InterPro" id="IPR008271">
    <property type="entry name" value="Ser/Thr_kinase_AS"/>
</dbReference>
<name>A0A811RA36_9POAL</name>
<feature type="chain" id="PRO_5032631488" description="Protein kinase domain-containing protein" evidence="13">
    <location>
        <begin position="28"/>
        <end position="786"/>
    </location>
</feature>
<dbReference type="InterPro" id="IPR018097">
    <property type="entry name" value="EGF_Ca-bd_CS"/>
</dbReference>
<dbReference type="InterPro" id="IPR011009">
    <property type="entry name" value="Kinase-like_dom_sf"/>
</dbReference>
<keyword evidence="2" id="KW-0723">Serine/threonine-protein kinase</keyword>
<evidence type="ECO:0000259" key="14">
    <source>
        <dbReference type="PROSITE" id="PS50011"/>
    </source>
</evidence>
<feature type="region of interest" description="Disordered" evidence="12">
    <location>
        <begin position="738"/>
        <end position="773"/>
    </location>
</feature>
<evidence type="ECO:0000256" key="5">
    <source>
        <dbReference type="ARBA" id="ARBA00022729"/>
    </source>
</evidence>
<protein>
    <recommendedName>
        <fullName evidence="14">Protein kinase domain-containing protein</fullName>
    </recommendedName>
</protein>
<keyword evidence="9" id="KW-1015">Disulfide bond</keyword>
<keyword evidence="6 11" id="KW-0547">Nucleotide-binding</keyword>
<dbReference type="InterPro" id="IPR000742">
    <property type="entry name" value="EGF"/>
</dbReference>
<comment type="caution">
    <text evidence="15">The sequence shown here is derived from an EMBL/GenBank/DDBJ whole genome shotgun (WGS) entry which is preliminary data.</text>
</comment>
<keyword evidence="7" id="KW-0418">Kinase</keyword>
<dbReference type="PANTHER" id="PTHR27005">
    <property type="entry name" value="WALL-ASSOCIATED RECEPTOR KINASE-LIKE 21"/>
    <property type="match status" value="1"/>
</dbReference>
<dbReference type="PROSITE" id="PS00107">
    <property type="entry name" value="PROTEIN_KINASE_ATP"/>
    <property type="match status" value="1"/>
</dbReference>
<dbReference type="Gene3D" id="3.30.200.20">
    <property type="entry name" value="Phosphorylase Kinase, domain 1"/>
    <property type="match status" value="1"/>
</dbReference>
<feature type="compositionally biased region" description="Low complexity" evidence="12">
    <location>
        <begin position="741"/>
        <end position="762"/>
    </location>
</feature>
<dbReference type="PANTHER" id="PTHR27005:SF165">
    <property type="entry name" value="OS03G0642600 PROTEIN"/>
    <property type="match status" value="1"/>
</dbReference>
<keyword evidence="4" id="KW-0808">Transferase</keyword>
<keyword evidence="8 11" id="KW-0067">ATP-binding</keyword>
<feature type="binding site" evidence="11">
    <location>
        <position position="465"/>
    </location>
    <ligand>
        <name>ATP</name>
        <dbReference type="ChEBI" id="CHEBI:30616"/>
    </ligand>
</feature>
<dbReference type="SMART" id="SM00179">
    <property type="entry name" value="EGF_CA"/>
    <property type="match status" value="1"/>
</dbReference>
<dbReference type="Pfam" id="PF07714">
    <property type="entry name" value="PK_Tyr_Ser-Thr"/>
    <property type="match status" value="1"/>
</dbReference>
<comment type="subcellular location">
    <subcellularLocation>
        <location evidence="1">Membrane</location>
        <topology evidence="1">Single-pass type I membrane protein</topology>
    </subcellularLocation>
</comment>
<evidence type="ECO:0000256" key="3">
    <source>
        <dbReference type="ARBA" id="ARBA00022536"/>
    </source>
</evidence>
<dbReference type="InterPro" id="IPR001245">
    <property type="entry name" value="Ser-Thr/Tyr_kinase_cat_dom"/>
</dbReference>
<dbReference type="GO" id="GO:0007166">
    <property type="term" value="P:cell surface receptor signaling pathway"/>
    <property type="evidence" value="ECO:0007669"/>
    <property type="project" value="InterPro"/>
</dbReference>
<organism evidence="15 16">
    <name type="scientific">Miscanthus lutarioriparius</name>
    <dbReference type="NCBI Taxonomy" id="422564"/>
    <lineage>
        <taxon>Eukaryota</taxon>
        <taxon>Viridiplantae</taxon>
        <taxon>Streptophyta</taxon>
        <taxon>Embryophyta</taxon>
        <taxon>Tracheophyta</taxon>
        <taxon>Spermatophyta</taxon>
        <taxon>Magnoliopsida</taxon>
        <taxon>Liliopsida</taxon>
        <taxon>Poales</taxon>
        <taxon>Poaceae</taxon>
        <taxon>PACMAD clade</taxon>
        <taxon>Panicoideae</taxon>
        <taxon>Andropogonodae</taxon>
        <taxon>Andropogoneae</taxon>
        <taxon>Saccharinae</taxon>
        <taxon>Miscanthus</taxon>
    </lineage>
</organism>
<dbReference type="Gene3D" id="2.10.25.10">
    <property type="entry name" value="Laminin"/>
    <property type="match status" value="1"/>
</dbReference>
<proteinExistence type="predicted"/>
<evidence type="ECO:0000256" key="8">
    <source>
        <dbReference type="ARBA" id="ARBA00022840"/>
    </source>
</evidence>
<reference evidence="15" key="1">
    <citation type="submission" date="2020-10" db="EMBL/GenBank/DDBJ databases">
        <authorList>
            <person name="Han B."/>
            <person name="Lu T."/>
            <person name="Zhao Q."/>
            <person name="Huang X."/>
            <person name="Zhao Y."/>
        </authorList>
    </citation>
    <scope>NUCLEOTIDE SEQUENCE</scope>
</reference>
<evidence type="ECO:0000256" key="13">
    <source>
        <dbReference type="SAM" id="SignalP"/>
    </source>
</evidence>
<evidence type="ECO:0000313" key="15">
    <source>
        <dbReference type="EMBL" id="CAD6266891.1"/>
    </source>
</evidence>
<dbReference type="InterPro" id="IPR045274">
    <property type="entry name" value="WAK-like"/>
</dbReference>
<evidence type="ECO:0000256" key="10">
    <source>
        <dbReference type="ARBA" id="ARBA00023180"/>
    </source>
</evidence>
<dbReference type="AlphaFoldDB" id="A0A811RA36"/>
<dbReference type="Pfam" id="PF13947">
    <property type="entry name" value="GUB_WAK_bind"/>
    <property type="match status" value="1"/>
</dbReference>
<dbReference type="SUPFAM" id="SSF56112">
    <property type="entry name" value="Protein kinase-like (PK-like)"/>
    <property type="match status" value="1"/>
</dbReference>
<evidence type="ECO:0000313" key="16">
    <source>
        <dbReference type="Proteomes" id="UP000604825"/>
    </source>
</evidence>
<evidence type="ECO:0000256" key="12">
    <source>
        <dbReference type="SAM" id="MobiDB-lite"/>
    </source>
</evidence>
<evidence type="ECO:0000256" key="1">
    <source>
        <dbReference type="ARBA" id="ARBA00004479"/>
    </source>
</evidence>
<dbReference type="Gene3D" id="1.10.510.10">
    <property type="entry name" value="Transferase(Phosphotransferase) domain 1"/>
    <property type="match status" value="1"/>
</dbReference>
<feature type="domain" description="Protein kinase" evidence="14">
    <location>
        <begin position="436"/>
        <end position="687"/>
    </location>
</feature>
<keyword evidence="5 13" id="KW-0732">Signal</keyword>
<dbReference type="OrthoDB" id="1668230at2759"/>
<dbReference type="GO" id="GO:0005509">
    <property type="term" value="F:calcium ion binding"/>
    <property type="evidence" value="ECO:0007669"/>
    <property type="project" value="InterPro"/>
</dbReference>
<dbReference type="SMART" id="SM00220">
    <property type="entry name" value="S_TKc"/>
    <property type="match status" value="1"/>
</dbReference>
<dbReference type="InterPro" id="IPR009030">
    <property type="entry name" value="Growth_fac_rcpt_cys_sf"/>
</dbReference>
<keyword evidence="10" id="KW-0325">Glycoprotein</keyword>
<feature type="signal peptide" evidence="13">
    <location>
        <begin position="1"/>
        <end position="27"/>
    </location>
</feature>